<evidence type="ECO:0000256" key="4">
    <source>
        <dbReference type="ARBA" id="ARBA00012458"/>
    </source>
</evidence>
<keyword evidence="8" id="KW-0289">Folate biosynthesis</keyword>
<dbReference type="SUPFAM" id="SSF51717">
    <property type="entry name" value="Dihydropteroate synthetase-like"/>
    <property type="match status" value="1"/>
</dbReference>
<name>A0ABS3YV83_9BACT</name>
<reference evidence="10 11" key="1">
    <citation type="submission" date="2021-03" db="EMBL/GenBank/DDBJ databases">
        <title>Assistant Professor.</title>
        <authorList>
            <person name="Huq M.A."/>
        </authorList>
    </citation>
    <scope>NUCLEOTIDE SEQUENCE [LARGE SCALE GENOMIC DNA]</scope>
    <source>
        <strain evidence="10 11">MAH-29</strain>
    </source>
</reference>
<evidence type="ECO:0000313" key="11">
    <source>
        <dbReference type="Proteomes" id="UP000677244"/>
    </source>
</evidence>
<comment type="catalytic activity">
    <reaction evidence="1">
        <text>(7,8-dihydropterin-6-yl)methyl diphosphate + 4-aminobenzoate = 7,8-dihydropteroate + diphosphate</text>
        <dbReference type="Rhea" id="RHEA:19949"/>
        <dbReference type="ChEBI" id="CHEBI:17836"/>
        <dbReference type="ChEBI" id="CHEBI:17839"/>
        <dbReference type="ChEBI" id="CHEBI:33019"/>
        <dbReference type="ChEBI" id="CHEBI:72950"/>
        <dbReference type="EC" id="2.5.1.15"/>
    </reaction>
</comment>
<comment type="cofactor">
    <cofactor evidence="2">
        <name>Mg(2+)</name>
        <dbReference type="ChEBI" id="CHEBI:18420"/>
    </cofactor>
</comment>
<evidence type="ECO:0000256" key="8">
    <source>
        <dbReference type="ARBA" id="ARBA00022909"/>
    </source>
</evidence>
<dbReference type="Proteomes" id="UP000677244">
    <property type="component" value="Unassembled WGS sequence"/>
</dbReference>
<dbReference type="InterPro" id="IPR006390">
    <property type="entry name" value="DHP_synth_dom"/>
</dbReference>
<dbReference type="PANTHER" id="PTHR20941:SF1">
    <property type="entry name" value="FOLIC ACID SYNTHESIS PROTEIN FOL1"/>
    <property type="match status" value="1"/>
</dbReference>
<proteinExistence type="predicted"/>
<evidence type="ECO:0000259" key="9">
    <source>
        <dbReference type="PROSITE" id="PS50972"/>
    </source>
</evidence>
<evidence type="ECO:0000256" key="6">
    <source>
        <dbReference type="ARBA" id="ARBA00022723"/>
    </source>
</evidence>
<keyword evidence="11" id="KW-1185">Reference proteome</keyword>
<evidence type="ECO:0000256" key="7">
    <source>
        <dbReference type="ARBA" id="ARBA00022842"/>
    </source>
</evidence>
<protein>
    <recommendedName>
        <fullName evidence="4">dihydropteroate synthase</fullName>
        <ecNumber evidence="4">2.5.1.15</ecNumber>
    </recommendedName>
</protein>
<evidence type="ECO:0000313" key="10">
    <source>
        <dbReference type="EMBL" id="MBO9201817.1"/>
    </source>
</evidence>
<keyword evidence="5 10" id="KW-0808">Transferase</keyword>
<sequence>MYTLNCKGRLLVIDKPLVMGIINTTPDSFYEGSRFMGESGVLKQAELMLQAGADMLDIGGQSTRPNSTTVSAEEELQRVTGAIESLHYNFPDAVISIDTYYARVAAEAVAAGASIVNDVSAGMVDPAIITTTGALRVPYICTHIKGTPATMQQHATYDNVTREVLDFFIQKTAECHQAGITDVIIDPGFGFAKTPAHNFTLLKDLALLKILDKPILIGLSRKSSVYKTLGITAQEALNGTTVLNTIGLLNGASILRVHDVKEAKEAIKLVCCL</sequence>
<evidence type="ECO:0000256" key="2">
    <source>
        <dbReference type="ARBA" id="ARBA00001946"/>
    </source>
</evidence>
<comment type="pathway">
    <text evidence="3">Cofactor biosynthesis; tetrahydrofolate biosynthesis; 7,8-dihydrofolate from 2-amino-4-hydroxy-6-hydroxymethyl-7,8-dihydropteridine diphosphate and 4-aminobenzoate: step 1/2.</text>
</comment>
<accession>A0ABS3YV83</accession>
<dbReference type="PANTHER" id="PTHR20941">
    <property type="entry name" value="FOLATE SYNTHESIS PROTEINS"/>
    <property type="match status" value="1"/>
</dbReference>
<dbReference type="Pfam" id="PF00809">
    <property type="entry name" value="Pterin_bind"/>
    <property type="match status" value="1"/>
</dbReference>
<dbReference type="InterPro" id="IPR045031">
    <property type="entry name" value="DHP_synth-like"/>
</dbReference>
<dbReference type="NCBIfam" id="TIGR01496">
    <property type="entry name" value="DHPS"/>
    <property type="match status" value="1"/>
</dbReference>
<dbReference type="CDD" id="cd00739">
    <property type="entry name" value="DHPS"/>
    <property type="match status" value="1"/>
</dbReference>
<dbReference type="EMBL" id="JAGHKO010000004">
    <property type="protein sequence ID" value="MBO9201817.1"/>
    <property type="molecule type" value="Genomic_DNA"/>
</dbReference>
<organism evidence="10 11">
    <name type="scientific">Niastella soli</name>
    <dbReference type="NCBI Taxonomy" id="2821487"/>
    <lineage>
        <taxon>Bacteria</taxon>
        <taxon>Pseudomonadati</taxon>
        <taxon>Bacteroidota</taxon>
        <taxon>Chitinophagia</taxon>
        <taxon>Chitinophagales</taxon>
        <taxon>Chitinophagaceae</taxon>
        <taxon>Niastella</taxon>
    </lineage>
</organism>
<dbReference type="Gene3D" id="3.20.20.20">
    <property type="entry name" value="Dihydropteroate synthase-like"/>
    <property type="match status" value="1"/>
</dbReference>
<dbReference type="RefSeq" id="WP_209139874.1">
    <property type="nucleotide sequence ID" value="NZ_JAGHKO010000004.1"/>
</dbReference>
<evidence type="ECO:0000256" key="1">
    <source>
        <dbReference type="ARBA" id="ARBA00000012"/>
    </source>
</evidence>
<gene>
    <name evidence="10" type="primary">folP</name>
    <name evidence="10" type="ORF">J7I42_16155</name>
</gene>
<evidence type="ECO:0000256" key="5">
    <source>
        <dbReference type="ARBA" id="ARBA00022679"/>
    </source>
</evidence>
<dbReference type="InterPro" id="IPR011005">
    <property type="entry name" value="Dihydropteroate_synth-like_sf"/>
</dbReference>
<keyword evidence="7" id="KW-0460">Magnesium</keyword>
<comment type="caution">
    <text evidence="10">The sequence shown here is derived from an EMBL/GenBank/DDBJ whole genome shotgun (WGS) entry which is preliminary data.</text>
</comment>
<dbReference type="PROSITE" id="PS50972">
    <property type="entry name" value="PTERIN_BINDING"/>
    <property type="match status" value="1"/>
</dbReference>
<dbReference type="PROSITE" id="PS00793">
    <property type="entry name" value="DHPS_2"/>
    <property type="match status" value="1"/>
</dbReference>
<evidence type="ECO:0000256" key="3">
    <source>
        <dbReference type="ARBA" id="ARBA00004763"/>
    </source>
</evidence>
<feature type="domain" description="Pterin-binding" evidence="9">
    <location>
        <begin position="16"/>
        <end position="268"/>
    </location>
</feature>
<keyword evidence="6" id="KW-0479">Metal-binding</keyword>
<dbReference type="InterPro" id="IPR000489">
    <property type="entry name" value="Pterin-binding_dom"/>
</dbReference>
<dbReference type="EC" id="2.5.1.15" evidence="4"/>
<dbReference type="GO" id="GO:0004156">
    <property type="term" value="F:dihydropteroate synthase activity"/>
    <property type="evidence" value="ECO:0007669"/>
    <property type="project" value="UniProtKB-EC"/>
</dbReference>